<organism evidence="8 9">
    <name type="scientific">Actinomadura rubrisoli</name>
    <dbReference type="NCBI Taxonomy" id="2530368"/>
    <lineage>
        <taxon>Bacteria</taxon>
        <taxon>Bacillati</taxon>
        <taxon>Actinomycetota</taxon>
        <taxon>Actinomycetes</taxon>
        <taxon>Streptosporangiales</taxon>
        <taxon>Thermomonosporaceae</taxon>
        <taxon>Actinomadura</taxon>
    </lineage>
</organism>
<dbReference type="InterPro" id="IPR015421">
    <property type="entry name" value="PyrdxlP-dep_Trfase_major"/>
</dbReference>
<dbReference type="HAMAP" id="MF_01513">
    <property type="entry name" value="Phe_aminotrans_2"/>
    <property type="match status" value="1"/>
</dbReference>
<comment type="catalytic activity">
    <reaction evidence="6">
        <text>an aromatic L-alpha-amino acid + 2-oxoglutarate = an aromatic oxo-acid + L-glutamate</text>
        <dbReference type="Rhea" id="RHEA:17533"/>
        <dbReference type="ChEBI" id="CHEBI:16810"/>
        <dbReference type="ChEBI" id="CHEBI:29985"/>
        <dbReference type="ChEBI" id="CHEBI:73309"/>
        <dbReference type="ChEBI" id="CHEBI:84824"/>
        <dbReference type="EC" id="2.6.1.57"/>
    </reaction>
</comment>
<dbReference type="EC" id="2.6.1.57" evidence="6"/>
<proteinExistence type="inferred from homology"/>
<dbReference type="HAMAP" id="MF_01023">
    <property type="entry name" value="HisC_aminotrans_2"/>
    <property type="match status" value="1"/>
</dbReference>
<evidence type="ECO:0000313" key="9">
    <source>
        <dbReference type="Proteomes" id="UP000294513"/>
    </source>
</evidence>
<keyword evidence="5 6" id="KW-0663">Pyridoxal phosphate</keyword>
<reference evidence="8 9" key="1">
    <citation type="submission" date="2019-03" db="EMBL/GenBank/DDBJ databases">
        <title>Draft genome sequences of novel Actinobacteria.</title>
        <authorList>
            <person name="Sahin N."/>
            <person name="Ay H."/>
            <person name="Saygin H."/>
        </authorList>
    </citation>
    <scope>NUCLEOTIDE SEQUENCE [LARGE SCALE GENOMIC DNA]</scope>
    <source>
        <strain evidence="8 9">H3C3</strain>
    </source>
</reference>
<evidence type="ECO:0000256" key="1">
    <source>
        <dbReference type="ARBA" id="ARBA00001933"/>
    </source>
</evidence>
<dbReference type="GO" id="GO:0000105">
    <property type="term" value="P:L-histidine biosynthetic process"/>
    <property type="evidence" value="ECO:0007669"/>
    <property type="project" value="InterPro"/>
</dbReference>
<sequence length="361" mass="38648">MPDEITPRFRSMLDRFVAFKAAKVATSPDGRSFGLASNESPNGPLPSVLEAINQAALQANRYPDFNCTALIEAISATFKVPAEHVAVGCGSVGVTKMLVEAVAEPGTEVLFAWRSFEVYPVLVGLTGATAVTVPLKDERHDLEAMADAVTERTRLILICNPNNPTGTVVGRAEFEAFLDRVPADCLVVLDEAYGEYVRDDDVADGLELYRDRPNLVVLRTFSKAYGLASLRAGFMVAHPVVAEAARKTALSFAVNGVVQAAAVASLAATDELLARVADTVKERERVRDTLLSCDWTVPSSEANFLWLPLGEPTAEFAAACEAQGVAVRAFPDEGVRVSIGSPDENDAFLAVARAFTTGRRA</sequence>
<dbReference type="InterPro" id="IPR015422">
    <property type="entry name" value="PyrdxlP-dep_Trfase_small"/>
</dbReference>
<dbReference type="PANTHER" id="PTHR43643">
    <property type="entry name" value="HISTIDINOL-PHOSPHATE AMINOTRANSFERASE 2"/>
    <property type="match status" value="1"/>
</dbReference>
<dbReference type="Pfam" id="PF00155">
    <property type="entry name" value="Aminotran_1_2"/>
    <property type="match status" value="1"/>
</dbReference>
<keyword evidence="4 6" id="KW-0808">Transferase</keyword>
<comment type="cofactor">
    <cofactor evidence="1 6">
        <name>pyridoxal 5'-phosphate</name>
        <dbReference type="ChEBI" id="CHEBI:597326"/>
    </cofactor>
</comment>
<dbReference type="RefSeq" id="WP_131899013.1">
    <property type="nucleotide sequence ID" value="NZ_SMKU01000197.1"/>
</dbReference>
<dbReference type="CDD" id="cd00609">
    <property type="entry name" value="AAT_like"/>
    <property type="match status" value="1"/>
</dbReference>
<dbReference type="Gene3D" id="3.90.1150.10">
    <property type="entry name" value="Aspartate Aminotransferase, domain 1"/>
    <property type="match status" value="1"/>
</dbReference>
<feature type="modified residue" description="N6-(pyridoxal phosphate)lysine" evidence="6">
    <location>
        <position position="223"/>
    </location>
</feature>
<evidence type="ECO:0000256" key="6">
    <source>
        <dbReference type="HAMAP-Rule" id="MF_01513"/>
    </source>
</evidence>
<evidence type="ECO:0000256" key="3">
    <source>
        <dbReference type="ARBA" id="ARBA00022576"/>
    </source>
</evidence>
<dbReference type="GO" id="GO:0004400">
    <property type="term" value="F:histidinol-phosphate transaminase activity"/>
    <property type="evidence" value="ECO:0007669"/>
    <property type="project" value="InterPro"/>
</dbReference>
<dbReference type="Gene3D" id="3.40.640.10">
    <property type="entry name" value="Type I PLP-dependent aspartate aminotransferase-like (Major domain)"/>
    <property type="match status" value="1"/>
</dbReference>
<dbReference type="OrthoDB" id="9809616at2"/>
<accession>A0A4R5AZU4</accession>
<comment type="function">
    <text evidence="6">Aminotransferase that catalyzes the conversion of aromatic amino acids and 2-oxoglutarate into corresponding aromatic oxo acids and L-glutamate.</text>
</comment>
<dbReference type="GO" id="GO:0030170">
    <property type="term" value="F:pyridoxal phosphate binding"/>
    <property type="evidence" value="ECO:0007669"/>
    <property type="project" value="UniProtKB-UniRule"/>
</dbReference>
<dbReference type="AlphaFoldDB" id="A0A4R5AZU4"/>
<dbReference type="PANTHER" id="PTHR43643:SF3">
    <property type="entry name" value="HISTIDINOL-PHOSPHATE AMINOTRANSFERASE"/>
    <property type="match status" value="1"/>
</dbReference>
<name>A0A4R5AZU4_9ACTN</name>
<comment type="similarity">
    <text evidence="6">Belongs to the class-II pyridoxal-phosphate-dependent aminotransferase family.</text>
</comment>
<dbReference type="NCBIfam" id="NF002878">
    <property type="entry name" value="PRK03321.1"/>
    <property type="match status" value="1"/>
</dbReference>
<evidence type="ECO:0000259" key="7">
    <source>
        <dbReference type="Pfam" id="PF00155"/>
    </source>
</evidence>
<dbReference type="GO" id="GO:0008793">
    <property type="term" value="F:aromatic-amino-acid transaminase activity"/>
    <property type="evidence" value="ECO:0007669"/>
    <property type="project" value="UniProtKB-UniRule"/>
</dbReference>
<dbReference type="InterPro" id="IPR001917">
    <property type="entry name" value="Aminotrans_II_pyridoxalP_BS"/>
</dbReference>
<dbReference type="SUPFAM" id="SSF53383">
    <property type="entry name" value="PLP-dependent transferases"/>
    <property type="match status" value="1"/>
</dbReference>
<dbReference type="PROSITE" id="PS00599">
    <property type="entry name" value="AA_TRANSFER_CLASS_2"/>
    <property type="match status" value="1"/>
</dbReference>
<dbReference type="InterPro" id="IPR050106">
    <property type="entry name" value="HistidinolP_aminotransfase"/>
</dbReference>
<evidence type="ECO:0000256" key="4">
    <source>
        <dbReference type="ARBA" id="ARBA00022679"/>
    </source>
</evidence>
<dbReference type="InterPro" id="IPR004839">
    <property type="entry name" value="Aminotransferase_I/II_large"/>
</dbReference>
<keyword evidence="3 6" id="KW-0032">Aminotransferase</keyword>
<dbReference type="InterPro" id="IPR015424">
    <property type="entry name" value="PyrdxlP-dep_Trfase"/>
</dbReference>
<evidence type="ECO:0000256" key="2">
    <source>
        <dbReference type="ARBA" id="ARBA00011738"/>
    </source>
</evidence>
<gene>
    <name evidence="6" type="primary">pat</name>
    <name evidence="8" type="ORF">E1298_29590</name>
</gene>
<protein>
    <recommendedName>
        <fullName evidence="6">Aromatic amino acid aminotransferase</fullName>
        <shortName evidence="6">ArAT</shortName>
        <ecNumber evidence="6">2.6.1.57</ecNumber>
    </recommendedName>
</protein>
<dbReference type="EMBL" id="SMKU01000197">
    <property type="protein sequence ID" value="TDD77769.1"/>
    <property type="molecule type" value="Genomic_DNA"/>
</dbReference>
<feature type="domain" description="Aminotransferase class I/classII large" evidence="7">
    <location>
        <begin position="34"/>
        <end position="349"/>
    </location>
</feature>
<comment type="subunit">
    <text evidence="2 6">Homodimer.</text>
</comment>
<dbReference type="InterPro" id="IPR005861">
    <property type="entry name" value="HisP_aminotrans"/>
</dbReference>
<keyword evidence="9" id="KW-1185">Reference proteome</keyword>
<dbReference type="Proteomes" id="UP000294513">
    <property type="component" value="Unassembled WGS sequence"/>
</dbReference>
<evidence type="ECO:0000313" key="8">
    <source>
        <dbReference type="EMBL" id="TDD77769.1"/>
    </source>
</evidence>
<dbReference type="InterPro" id="IPR024892">
    <property type="entry name" value="ArAT"/>
</dbReference>
<comment type="caution">
    <text evidence="8">The sequence shown here is derived from an EMBL/GenBank/DDBJ whole genome shotgun (WGS) entry which is preliminary data.</text>
</comment>
<evidence type="ECO:0000256" key="5">
    <source>
        <dbReference type="ARBA" id="ARBA00022898"/>
    </source>
</evidence>